<dbReference type="InterPro" id="IPR025711">
    <property type="entry name" value="PepSY"/>
</dbReference>
<organism evidence="3 4">
    <name type="scientific">Hyphomicrobium sulfonivorans</name>
    <dbReference type="NCBI Taxonomy" id="121290"/>
    <lineage>
        <taxon>Bacteria</taxon>
        <taxon>Pseudomonadati</taxon>
        <taxon>Pseudomonadota</taxon>
        <taxon>Alphaproteobacteria</taxon>
        <taxon>Hyphomicrobiales</taxon>
        <taxon>Hyphomicrobiaceae</taxon>
        <taxon>Hyphomicrobium</taxon>
    </lineage>
</organism>
<dbReference type="RefSeq" id="WP_068462449.1">
    <property type="nucleotide sequence ID" value="NZ_JAEFBX010000003.1"/>
</dbReference>
<dbReference type="STRING" id="121290.APY04_2227"/>
<sequence>MQKYIMLPLFAAAVAIVTPAMAVDNAAATTQISVPRAQWLSPDQVGEKLRAAGYKVLEIETDDGVYEVELVDQHGTRIDAHVHPKTGEILVGYDD</sequence>
<reference evidence="3 4" key="1">
    <citation type="submission" date="2015-10" db="EMBL/GenBank/DDBJ databases">
        <title>Transcriptomic analysis of a linuron degrading triple-species bacterial consortium.</title>
        <authorList>
            <person name="Albers P."/>
        </authorList>
    </citation>
    <scope>NUCLEOTIDE SEQUENCE [LARGE SCALE GENOMIC DNA]</scope>
    <source>
        <strain evidence="3 4">WDL6</strain>
    </source>
</reference>
<name>A0A120CUV4_HYPSL</name>
<accession>A0A120CUV4</accession>
<evidence type="ECO:0000313" key="3">
    <source>
        <dbReference type="EMBL" id="KWT66820.1"/>
    </source>
</evidence>
<dbReference type="Pfam" id="PF13670">
    <property type="entry name" value="PepSY_2"/>
    <property type="match status" value="1"/>
</dbReference>
<dbReference type="EMBL" id="LMTR01000071">
    <property type="protein sequence ID" value="KWT66820.1"/>
    <property type="molecule type" value="Genomic_DNA"/>
</dbReference>
<feature type="signal peptide" evidence="1">
    <location>
        <begin position="1"/>
        <end position="22"/>
    </location>
</feature>
<evidence type="ECO:0000259" key="2">
    <source>
        <dbReference type="Pfam" id="PF13670"/>
    </source>
</evidence>
<keyword evidence="1" id="KW-0732">Signal</keyword>
<proteinExistence type="predicted"/>
<feature type="domain" description="PepSY" evidence="2">
    <location>
        <begin position="10"/>
        <end position="90"/>
    </location>
</feature>
<gene>
    <name evidence="3" type="ORF">APY04_2227</name>
</gene>
<evidence type="ECO:0000313" key="4">
    <source>
        <dbReference type="Proteomes" id="UP000059074"/>
    </source>
</evidence>
<dbReference type="AlphaFoldDB" id="A0A120CUV4"/>
<keyword evidence="4" id="KW-1185">Reference proteome</keyword>
<comment type="caution">
    <text evidence="3">The sequence shown here is derived from an EMBL/GenBank/DDBJ whole genome shotgun (WGS) entry which is preliminary data.</text>
</comment>
<dbReference type="OrthoDB" id="7365433at2"/>
<dbReference type="PATRIC" id="fig|121290.4.peg.2426"/>
<protein>
    <recommendedName>
        <fullName evidence="2">PepSY domain-containing protein</fullName>
    </recommendedName>
</protein>
<evidence type="ECO:0000256" key="1">
    <source>
        <dbReference type="SAM" id="SignalP"/>
    </source>
</evidence>
<feature type="chain" id="PRO_5007163946" description="PepSY domain-containing protein" evidence="1">
    <location>
        <begin position="23"/>
        <end position="95"/>
    </location>
</feature>
<dbReference type="Proteomes" id="UP000059074">
    <property type="component" value="Unassembled WGS sequence"/>
</dbReference>